<evidence type="ECO:0000256" key="1">
    <source>
        <dbReference type="ARBA" id="ARBA00004141"/>
    </source>
</evidence>
<comment type="subcellular location">
    <subcellularLocation>
        <location evidence="1">Membrane</location>
        <topology evidence="1">Multi-pass membrane protein</topology>
    </subcellularLocation>
</comment>
<keyword evidence="4 10" id="KW-0812">Transmembrane</keyword>
<dbReference type="AlphaFoldDB" id="A0A9W9ZA75"/>
<feature type="compositionally biased region" description="Basic and acidic residues" evidence="9">
    <location>
        <begin position="140"/>
        <end position="159"/>
    </location>
</feature>
<feature type="transmembrane region" description="Helical" evidence="10">
    <location>
        <begin position="102"/>
        <end position="124"/>
    </location>
</feature>
<dbReference type="Proteomes" id="UP001163046">
    <property type="component" value="Unassembled WGS sequence"/>
</dbReference>
<comment type="similarity">
    <text evidence="2">Belongs to the CALHM family.</text>
</comment>
<evidence type="ECO:0000256" key="4">
    <source>
        <dbReference type="ARBA" id="ARBA00022692"/>
    </source>
</evidence>
<dbReference type="GO" id="GO:1904669">
    <property type="term" value="P:ATP export"/>
    <property type="evidence" value="ECO:0007669"/>
    <property type="project" value="UniProtKB-ARBA"/>
</dbReference>
<name>A0A9W9ZA75_9CNID</name>
<accession>A0A9W9ZA75</accession>
<dbReference type="Pfam" id="PF14798">
    <property type="entry name" value="Ca_hom_mod"/>
    <property type="match status" value="1"/>
</dbReference>
<organism evidence="11 12">
    <name type="scientific">Desmophyllum pertusum</name>
    <dbReference type="NCBI Taxonomy" id="174260"/>
    <lineage>
        <taxon>Eukaryota</taxon>
        <taxon>Metazoa</taxon>
        <taxon>Cnidaria</taxon>
        <taxon>Anthozoa</taxon>
        <taxon>Hexacorallia</taxon>
        <taxon>Scleractinia</taxon>
        <taxon>Caryophylliina</taxon>
        <taxon>Caryophylliidae</taxon>
        <taxon>Desmophyllum</taxon>
    </lineage>
</organism>
<keyword evidence="6" id="KW-0406">Ion transport</keyword>
<evidence type="ECO:0000256" key="3">
    <source>
        <dbReference type="ARBA" id="ARBA00022448"/>
    </source>
</evidence>
<dbReference type="GO" id="GO:0034220">
    <property type="term" value="P:monoatomic ion transmembrane transport"/>
    <property type="evidence" value="ECO:0007669"/>
    <property type="project" value="UniProtKB-KW"/>
</dbReference>
<keyword evidence="5 10" id="KW-1133">Transmembrane helix</keyword>
<evidence type="ECO:0000256" key="8">
    <source>
        <dbReference type="ARBA" id="ARBA00023303"/>
    </source>
</evidence>
<evidence type="ECO:0000256" key="6">
    <source>
        <dbReference type="ARBA" id="ARBA00023065"/>
    </source>
</evidence>
<evidence type="ECO:0000256" key="7">
    <source>
        <dbReference type="ARBA" id="ARBA00023136"/>
    </source>
</evidence>
<dbReference type="GO" id="GO:0016020">
    <property type="term" value="C:membrane"/>
    <property type="evidence" value="ECO:0007669"/>
    <property type="project" value="UniProtKB-SubCell"/>
</dbReference>
<evidence type="ECO:0000256" key="9">
    <source>
        <dbReference type="SAM" id="MobiDB-lite"/>
    </source>
</evidence>
<keyword evidence="3" id="KW-0813">Transport</keyword>
<gene>
    <name evidence="11" type="primary">FAM26F_8</name>
    <name evidence="11" type="ORF">OS493_025332</name>
</gene>
<dbReference type="InterPro" id="IPR029569">
    <property type="entry name" value="CALHM"/>
</dbReference>
<protein>
    <submittedName>
        <fullName evidence="11">Cation channel</fullName>
    </submittedName>
</protein>
<sequence length="159" mass="17972">MAANGKIAAILEHPLQALEFVAKNIKSFFNLGLAGTAVGVNLRINSQFFDCPRMGYKPYGYMFLFAPCVILLFVNMIIVSFRPKKLVNEVKRQKRGTSKFDIFRNVVNPSISSVLAGPFAWLIVSMAQADYFVLRNSGPRSREESRSDQQRGKRFDDKD</sequence>
<proteinExistence type="inferred from homology"/>
<dbReference type="OrthoDB" id="5953668at2759"/>
<evidence type="ECO:0000313" key="12">
    <source>
        <dbReference type="Proteomes" id="UP001163046"/>
    </source>
</evidence>
<keyword evidence="7 10" id="KW-0472">Membrane</keyword>
<feature type="region of interest" description="Disordered" evidence="9">
    <location>
        <begin position="138"/>
        <end position="159"/>
    </location>
</feature>
<comment type="caution">
    <text evidence="11">The sequence shown here is derived from an EMBL/GenBank/DDBJ whole genome shotgun (WGS) entry which is preliminary data.</text>
</comment>
<evidence type="ECO:0000256" key="10">
    <source>
        <dbReference type="SAM" id="Phobius"/>
    </source>
</evidence>
<evidence type="ECO:0000313" key="11">
    <source>
        <dbReference type="EMBL" id="KAJ7378016.1"/>
    </source>
</evidence>
<feature type="transmembrane region" description="Helical" evidence="10">
    <location>
        <begin position="59"/>
        <end position="81"/>
    </location>
</feature>
<evidence type="ECO:0000256" key="5">
    <source>
        <dbReference type="ARBA" id="ARBA00022989"/>
    </source>
</evidence>
<keyword evidence="12" id="KW-1185">Reference proteome</keyword>
<evidence type="ECO:0000256" key="2">
    <source>
        <dbReference type="ARBA" id="ARBA00008497"/>
    </source>
</evidence>
<reference evidence="11" key="1">
    <citation type="submission" date="2023-01" db="EMBL/GenBank/DDBJ databases">
        <title>Genome assembly of the deep-sea coral Lophelia pertusa.</title>
        <authorList>
            <person name="Herrera S."/>
            <person name="Cordes E."/>
        </authorList>
    </citation>
    <scope>NUCLEOTIDE SEQUENCE</scope>
    <source>
        <strain evidence="11">USNM1676648</strain>
        <tissue evidence="11">Polyp</tissue>
    </source>
</reference>
<keyword evidence="8" id="KW-0407">Ion channel</keyword>
<dbReference type="EMBL" id="MU826370">
    <property type="protein sequence ID" value="KAJ7378016.1"/>
    <property type="molecule type" value="Genomic_DNA"/>
</dbReference>